<dbReference type="InterPro" id="IPR003594">
    <property type="entry name" value="HATPase_dom"/>
</dbReference>
<evidence type="ECO:0000256" key="3">
    <source>
        <dbReference type="ARBA" id="ARBA00022553"/>
    </source>
</evidence>
<dbReference type="SUPFAM" id="SSF55874">
    <property type="entry name" value="ATPase domain of HSP90 chaperone/DNA topoisomerase II/histidine kinase"/>
    <property type="match status" value="1"/>
</dbReference>
<evidence type="ECO:0000256" key="2">
    <source>
        <dbReference type="ARBA" id="ARBA00012438"/>
    </source>
</evidence>
<proteinExistence type="predicted"/>
<gene>
    <name evidence="6" type="ORF">AAIA72_08485</name>
</gene>
<dbReference type="InterPro" id="IPR036890">
    <property type="entry name" value="HATPase_C_sf"/>
</dbReference>
<dbReference type="CDD" id="cd00082">
    <property type="entry name" value="HisKA"/>
    <property type="match status" value="1"/>
</dbReference>
<dbReference type="AlphaFoldDB" id="A0AB39URG1"/>
<dbReference type="InterPro" id="IPR003661">
    <property type="entry name" value="HisK_dim/P_dom"/>
</dbReference>
<dbReference type="EMBL" id="CP154858">
    <property type="protein sequence ID" value="XDT70852.1"/>
    <property type="molecule type" value="Genomic_DNA"/>
</dbReference>
<keyword evidence="6" id="KW-0547">Nucleotide-binding</keyword>
<dbReference type="PANTHER" id="PTHR43065">
    <property type="entry name" value="SENSOR HISTIDINE KINASE"/>
    <property type="match status" value="1"/>
</dbReference>
<keyword evidence="4" id="KW-0175">Coiled coil</keyword>
<name>A0AB39URG1_9GAMM</name>
<reference evidence="6" key="1">
    <citation type="submission" date="2024-05" db="EMBL/GenBank/DDBJ databases">
        <title>Genome sequencing of novel strain.</title>
        <authorList>
            <person name="Ganbat D."/>
            <person name="Ganbat S."/>
            <person name="Lee S.-J."/>
        </authorList>
    </citation>
    <scope>NUCLEOTIDE SEQUENCE</scope>
    <source>
        <strain evidence="6">SMD15-11</strain>
    </source>
</reference>
<evidence type="ECO:0000313" key="6">
    <source>
        <dbReference type="EMBL" id="XDT70852.1"/>
    </source>
</evidence>
<dbReference type="EC" id="2.7.13.3" evidence="2"/>
<sequence length="327" mass="36866">MTDDSTLEQLRTELEAERRARRHAEFELRRRESQLMTLNEALTTALREAHALNKQLRESHAQLQESHRQLLQSEKMASLGQLSAGIAHEINNPVGFIHSNLGTLEGYLDDLRALLGLYQSLESRLPEEAQKTIQAFKKDIDFRYMMDDLGLIVRESREGTERVRQIVRDLKEFSRTDDVRFAEADLTALIDSSLNIAHNAIKYKATVEKDLNHRRPLRCIPNQISQILVNLFVNAAQAIEKQGTIRVHTHDDGDSVVLEVRDTGCGMTEEVRSRIFDPFFTTKPVGQGTGLGLAIVYGIVERHKGKIEVDSAPGEGTCFRITLPAAA</sequence>
<dbReference type="PANTHER" id="PTHR43065:SF50">
    <property type="entry name" value="HISTIDINE KINASE"/>
    <property type="match status" value="1"/>
</dbReference>
<protein>
    <recommendedName>
        <fullName evidence="2">histidine kinase</fullName>
        <ecNumber evidence="2">2.7.13.3</ecNumber>
    </recommendedName>
</protein>
<dbReference type="GO" id="GO:0000155">
    <property type="term" value="F:phosphorelay sensor kinase activity"/>
    <property type="evidence" value="ECO:0007669"/>
    <property type="project" value="InterPro"/>
</dbReference>
<dbReference type="RefSeq" id="WP_369599893.1">
    <property type="nucleotide sequence ID" value="NZ_CP154858.1"/>
</dbReference>
<evidence type="ECO:0000256" key="4">
    <source>
        <dbReference type="SAM" id="Coils"/>
    </source>
</evidence>
<dbReference type="SMART" id="SM00387">
    <property type="entry name" value="HATPase_c"/>
    <property type="match status" value="1"/>
</dbReference>
<dbReference type="Gene3D" id="1.10.287.130">
    <property type="match status" value="1"/>
</dbReference>
<dbReference type="Gene3D" id="3.30.565.10">
    <property type="entry name" value="Histidine kinase-like ATPase, C-terminal domain"/>
    <property type="match status" value="1"/>
</dbReference>
<dbReference type="PRINTS" id="PR00344">
    <property type="entry name" value="BCTRLSENSOR"/>
</dbReference>
<keyword evidence="6" id="KW-0067">ATP-binding</keyword>
<dbReference type="InterPro" id="IPR004358">
    <property type="entry name" value="Sig_transdc_His_kin-like_C"/>
</dbReference>
<evidence type="ECO:0000256" key="1">
    <source>
        <dbReference type="ARBA" id="ARBA00000085"/>
    </source>
</evidence>
<comment type="catalytic activity">
    <reaction evidence="1">
        <text>ATP + protein L-histidine = ADP + protein N-phospho-L-histidine.</text>
        <dbReference type="EC" id="2.7.13.3"/>
    </reaction>
</comment>
<evidence type="ECO:0000259" key="5">
    <source>
        <dbReference type="PROSITE" id="PS50109"/>
    </source>
</evidence>
<dbReference type="InterPro" id="IPR036097">
    <property type="entry name" value="HisK_dim/P_sf"/>
</dbReference>
<dbReference type="PROSITE" id="PS50109">
    <property type="entry name" value="HIS_KIN"/>
    <property type="match status" value="1"/>
</dbReference>
<dbReference type="InterPro" id="IPR005467">
    <property type="entry name" value="His_kinase_dom"/>
</dbReference>
<keyword evidence="3" id="KW-0597">Phosphoprotein</keyword>
<feature type="domain" description="Histidine kinase" evidence="5">
    <location>
        <begin position="85"/>
        <end position="327"/>
    </location>
</feature>
<organism evidence="6">
    <name type="scientific">Thermohahella caldifontis</name>
    <dbReference type="NCBI Taxonomy" id="3142973"/>
    <lineage>
        <taxon>Bacteria</taxon>
        <taxon>Pseudomonadati</taxon>
        <taxon>Pseudomonadota</taxon>
        <taxon>Gammaproteobacteria</taxon>
        <taxon>Oceanospirillales</taxon>
        <taxon>Hahellaceae</taxon>
        <taxon>Thermohahella</taxon>
    </lineage>
</organism>
<feature type="coiled-coil region" evidence="4">
    <location>
        <begin position="7"/>
        <end position="73"/>
    </location>
</feature>
<accession>A0AB39URG1</accession>
<dbReference type="KEGG" id="tcd:AAIA72_08485"/>
<dbReference type="GO" id="GO:0005524">
    <property type="term" value="F:ATP binding"/>
    <property type="evidence" value="ECO:0007669"/>
    <property type="project" value="UniProtKB-KW"/>
</dbReference>
<dbReference type="SUPFAM" id="SSF47384">
    <property type="entry name" value="Homodimeric domain of signal transducing histidine kinase"/>
    <property type="match status" value="1"/>
</dbReference>
<dbReference type="Pfam" id="PF02518">
    <property type="entry name" value="HATPase_c"/>
    <property type="match status" value="1"/>
</dbReference>